<dbReference type="Proteomes" id="UP000254508">
    <property type="component" value="Chromosome"/>
</dbReference>
<dbReference type="InterPro" id="IPR036249">
    <property type="entry name" value="Thioredoxin-like_sf"/>
</dbReference>
<dbReference type="GO" id="GO:1901170">
    <property type="term" value="P:naphthalene catabolic process"/>
    <property type="evidence" value="ECO:0007669"/>
    <property type="project" value="InterPro"/>
</dbReference>
<keyword evidence="1 3" id="KW-0413">Isomerase</keyword>
<feature type="domain" description="DSBA-like thioredoxin" evidence="2">
    <location>
        <begin position="5"/>
        <end position="200"/>
    </location>
</feature>
<dbReference type="Gene3D" id="3.40.30.10">
    <property type="entry name" value="Glutaredoxin"/>
    <property type="match status" value="1"/>
</dbReference>
<dbReference type="GO" id="GO:0006749">
    <property type="term" value="P:glutathione metabolic process"/>
    <property type="evidence" value="ECO:0007669"/>
    <property type="project" value="TreeGrafter"/>
</dbReference>
<dbReference type="OrthoDB" id="5244108at2"/>
<dbReference type="PANTHER" id="PTHR42943">
    <property type="entry name" value="GLUTATHIONE S-TRANSFERASE KAPPA"/>
    <property type="match status" value="1"/>
</dbReference>
<dbReference type="CDD" id="cd03022">
    <property type="entry name" value="DsbA_HCCA_Iso"/>
    <property type="match status" value="1"/>
</dbReference>
<gene>
    <name evidence="3" type="ORF">DVR09_11975</name>
</gene>
<dbReference type="InterPro" id="IPR014440">
    <property type="entry name" value="HCCAis_GSTk"/>
</dbReference>
<accession>A0A345YG95</accession>
<dbReference type="InterPro" id="IPR051924">
    <property type="entry name" value="GST_Kappa/NadH"/>
</dbReference>
<dbReference type="KEGG" id="err:DVR09_11975"/>
<evidence type="ECO:0000313" key="3">
    <source>
        <dbReference type="EMBL" id="AXK42947.1"/>
    </source>
</evidence>
<dbReference type="PANTHER" id="PTHR42943:SF2">
    <property type="entry name" value="GLUTATHIONE S-TRANSFERASE KAPPA 1"/>
    <property type="match status" value="1"/>
</dbReference>
<dbReference type="AlphaFoldDB" id="A0A345YG95"/>
<organism evidence="3 4">
    <name type="scientific">Erythrobacter aureus</name>
    <dbReference type="NCBI Taxonomy" id="2182384"/>
    <lineage>
        <taxon>Bacteria</taxon>
        <taxon>Pseudomonadati</taxon>
        <taxon>Pseudomonadota</taxon>
        <taxon>Alphaproteobacteria</taxon>
        <taxon>Sphingomonadales</taxon>
        <taxon>Erythrobacteraceae</taxon>
        <taxon>Erythrobacter/Porphyrobacter group</taxon>
        <taxon>Erythrobacter</taxon>
    </lineage>
</organism>
<protein>
    <recommendedName>
        <fullName evidence="1">2-hydroxychromene-2-carboxylate isomerase</fullName>
        <ecNumber evidence="1">5.99.1.4</ecNumber>
    </recommendedName>
</protein>
<dbReference type="RefSeq" id="WP_115417116.1">
    <property type="nucleotide sequence ID" value="NZ_CP031357.1"/>
</dbReference>
<name>A0A345YG95_9SPHN</name>
<evidence type="ECO:0000313" key="4">
    <source>
        <dbReference type="Proteomes" id="UP000254508"/>
    </source>
</evidence>
<comment type="similarity">
    <text evidence="1">Belongs to the GST superfamily. NadH family.</text>
</comment>
<evidence type="ECO:0000256" key="1">
    <source>
        <dbReference type="PIRNR" id="PIRNR006386"/>
    </source>
</evidence>
<dbReference type="EMBL" id="CP031357">
    <property type="protein sequence ID" value="AXK42947.1"/>
    <property type="molecule type" value="Genomic_DNA"/>
</dbReference>
<dbReference type="SUPFAM" id="SSF52833">
    <property type="entry name" value="Thioredoxin-like"/>
    <property type="match status" value="1"/>
</dbReference>
<keyword evidence="4" id="KW-1185">Reference proteome</keyword>
<dbReference type="GO" id="GO:0004364">
    <property type="term" value="F:glutathione transferase activity"/>
    <property type="evidence" value="ECO:0007669"/>
    <property type="project" value="TreeGrafter"/>
</dbReference>
<dbReference type="Pfam" id="PF01323">
    <property type="entry name" value="DSBA"/>
    <property type="match status" value="1"/>
</dbReference>
<dbReference type="InterPro" id="IPR001853">
    <property type="entry name" value="DSBA-like_thioredoxin_dom"/>
</dbReference>
<proteinExistence type="inferred from homology"/>
<dbReference type="InterPro" id="IPR044087">
    <property type="entry name" value="NahD-like"/>
</dbReference>
<comment type="catalytic activity">
    <reaction evidence="1">
        <text>2-hydroxychromene-2-carboxylate = (3E)-4-(2-hydroxyphenyl)-2-oxobut-3-enoate</text>
        <dbReference type="Rhea" id="RHEA:27401"/>
        <dbReference type="ChEBI" id="CHEBI:59350"/>
        <dbReference type="ChEBI" id="CHEBI:59353"/>
        <dbReference type="EC" id="5.99.1.4"/>
    </reaction>
</comment>
<dbReference type="PIRSF" id="PIRSF006386">
    <property type="entry name" value="HCCAis_GSTk"/>
    <property type="match status" value="1"/>
</dbReference>
<sequence length="204" mass="22240">MARKTIEYIFDFGAPNGYLAWYPLKDIAARTDARLVVTPVFLGGMHKLTGNAPPMVRDAGVKGKVAYAALEFQRFLDGHGMDKFRIHPALPFNSILPQRVLVAAGDEAERHAIVEALLPAVWERNIDCGDIEVVGRELAGAGLDAERLLAATQDAAVKAELADNTEQAVARGAFGIPTYFVDDEMWFGKERLGQLESYLAGGRP</sequence>
<reference evidence="4" key="1">
    <citation type="submission" date="2018-07" db="EMBL/GenBank/DDBJ databases">
        <title>Genome sequence of Erythrobacter strain YH-07, an antagonistic bacterium isolated from Yellow Sea.</title>
        <authorList>
            <person name="Tang T."/>
            <person name="Liu Q."/>
            <person name="Sun X."/>
        </authorList>
    </citation>
    <scope>NUCLEOTIDE SEQUENCE [LARGE SCALE GENOMIC DNA]</scope>
    <source>
        <strain evidence="4">YH-07</strain>
    </source>
</reference>
<dbReference type="EC" id="5.99.1.4" evidence="1"/>
<dbReference type="GO" id="GO:0018845">
    <property type="term" value="F:2-hydroxychromene-2-carboxylate isomerase activity"/>
    <property type="evidence" value="ECO:0007669"/>
    <property type="project" value="UniProtKB-UniRule"/>
</dbReference>
<dbReference type="GO" id="GO:0004602">
    <property type="term" value="F:glutathione peroxidase activity"/>
    <property type="evidence" value="ECO:0007669"/>
    <property type="project" value="TreeGrafter"/>
</dbReference>
<evidence type="ECO:0000259" key="2">
    <source>
        <dbReference type="Pfam" id="PF01323"/>
    </source>
</evidence>